<evidence type="ECO:0000313" key="3">
    <source>
        <dbReference type="EMBL" id="TXJ62882.1"/>
    </source>
</evidence>
<sequence>MTLYKKLLDLFKKPKPERSSAKIIRLDTTESTNRYLRDYVPEMGEEITVVVADYQTNGKGQGRNSWESEKGKNLLFSILLHPKEVPVAKQFLLSEYGALSLKEALSGYIDEGISLKWPNDIYWNDKKLSGTLIETKIGGGRIKDCIFGIGLNVNQTEFRSDAPNPVSMAQIVGREIDRDALLDKIVRAFERNYELIRSGNYIGLTAQYHESLYRSKGFFPYIDSEGEFEGSIVEVEDDGHLILRDSSGRIRSYEFKEIKYGKI</sequence>
<protein>
    <submittedName>
        <fullName evidence="3">Biotin--[acetyl-CoA-carboxylase] ligase</fullName>
        <ecNumber evidence="3">6.3.4.15</ecNumber>
    </submittedName>
</protein>
<gene>
    <name evidence="3" type="ORF">ETF27_02600</name>
</gene>
<comment type="caution">
    <text evidence="3">The sequence shown here is derived from an EMBL/GenBank/DDBJ whole genome shotgun (WGS) entry which is preliminary data.</text>
</comment>
<dbReference type="PANTHER" id="PTHR12835:SF5">
    <property type="entry name" value="BIOTIN--PROTEIN LIGASE"/>
    <property type="match status" value="1"/>
</dbReference>
<dbReference type="InterPro" id="IPR004143">
    <property type="entry name" value="BPL_LPL_catalytic"/>
</dbReference>
<dbReference type="NCBIfam" id="TIGR00121">
    <property type="entry name" value="birA_ligase"/>
    <property type="match status" value="1"/>
</dbReference>
<dbReference type="CDD" id="cd16442">
    <property type="entry name" value="BPL"/>
    <property type="match status" value="1"/>
</dbReference>
<organism evidence="3 4">
    <name type="scientific">Prevotella brunnea</name>
    <dbReference type="NCBI Taxonomy" id="2508867"/>
    <lineage>
        <taxon>Bacteria</taxon>
        <taxon>Pseudomonadati</taxon>
        <taxon>Bacteroidota</taxon>
        <taxon>Bacteroidia</taxon>
        <taxon>Bacteroidales</taxon>
        <taxon>Prevotellaceae</taxon>
        <taxon>Prevotella</taxon>
    </lineage>
</organism>
<reference evidence="4" key="1">
    <citation type="submission" date="2019-05" db="EMBL/GenBank/DDBJ databases">
        <title>Prevotella brunnea sp. nov., isolated from a wound of a patient.</title>
        <authorList>
            <person name="Buhl M."/>
        </authorList>
    </citation>
    <scope>NUCLEOTIDE SEQUENCE [LARGE SCALE GENOMIC DNA]</scope>
    <source>
        <strain evidence="4">A2672</strain>
    </source>
</reference>
<name>A0A5C8GPD2_9BACT</name>
<dbReference type="SUPFAM" id="SSF55681">
    <property type="entry name" value="Class II aaRS and biotin synthetases"/>
    <property type="match status" value="1"/>
</dbReference>
<dbReference type="PANTHER" id="PTHR12835">
    <property type="entry name" value="BIOTIN PROTEIN LIGASE"/>
    <property type="match status" value="1"/>
</dbReference>
<dbReference type="Gene3D" id="3.30.930.10">
    <property type="entry name" value="Bira Bifunctional Protein, Domain 2"/>
    <property type="match status" value="1"/>
</dbReference>
<dbReference type="Proteomes" id="UP000321612">
    <property type="component" value="Unassembled WGS sequence"/>
</dbReference>
<dbReference type="PROSITE" id="PS51733">
    <property type="entry name" value="BPL_LPL_CATALYTIC"/>
    <property type="match status" value="1"/>
</dbReference>
<dbReference type="EMBL" id="SDIK01000017">
    <property type="protein sequence ID" value="TXJ62882.1"/>
    <property type="molecule type" value="Genomic_DNA"/>
</dbReference>
<evidence type="ECO:0000256" key="1">
    <source>
        <dbReference type="ARBA" id="ARBA00022598"/>
    </source>
</evidence>
<proteinExistence type="predicted"/>
<keyword evidence="1 3" id="KW-0436">Ligase</keyword>
<dbReference type="AlphaFoldDB" id="A0A5C8GPD2"/>
<accession>A0A5C8GPD2</accession>
<dbReference type="RefSeq" id="WP_147785451.1">
    <property type="nucleotide sequence ID" value="NZ_SDIK01000017.1"/>
</dbReference>
<evidence type="ECO:0000313" key="4">
    <source>
        <dbReference type="Proteomes" id="UP000321612"/>
    </source>
</evidence>
<keyword evidence="4" id="KW-1185">Reference proteome</keyword>
<dbReference type="InterPro" id="IPR045864">
    <property type="entry name" value="aa-tRNA-synth_II/BPL/LPL"/>
</dbReference>
<dbReference type="InterPro" id="IPR004408">
    <property type="entry name" value="Biotin_CoA_COase_ligase"/>
</dbReference>
<dbReference type="GO" id="GO:0004077">
    <property type="term" value="F:biotin--[biotin carboxyl-carrier protein] ligase activity"/>
    <property type="evidence" value="ECO:0007669"/>
    <property type="project" value="UniProtKB-EC"/>
</dbReference>
<evidence type="ECO:0000259" key="2">
    <source>
        <dbReference type="PROSITE" id="PS51733"/>
    </source>
</evidence>
<feature type="domain" description="BPL/LPL catalytic" evidence="2">
    <location>
        <begin position="2"/>
        <end position="197"/>
    </location>
</feature>
<dbReference type="OrthoDB" id="9807064at2"/>
<dbReference type="GO" id="GO:0005737">
    <property type="term" value="C:cytoplasm"/>
    <property type="evidence" value="ECO:0007669"/>
    <property type="project" value="TreeGrafter"/>
</dbReference>
<dbReference type="EC" id="6.3.4.15" evidence="3"/>
<dbReference type="Pfam" id="PF03099">
    <property type="entry name" value="BPL_LplA_LipB"/>
    <property type="match status" value="1"/>
</dbReference>